<keyword evidence="2" id="KW-1133">Transmembrane helix</keyword>
<gene>
    <name evidence="3" type="ORF">OH76DRAFT_1410072</name>
</gene>
<sequence>MPVWRTSPEPRPAPPPPPPPSPLSAPLHEPTGTAGYPLTSILPGTYPGTILLPGSPRAWHTTGCVLWSFVWLLPWSALTTAGGKLVVDESTHKSVSNSLFVVALLCGSAILSVPLAIAADLVGMAVIPLCAYFVSFIVPPVGVIFVRSLLHAGPTVLEGFWVGAAGWVICTLAFWVFMACMALVSTCFVHDFSHDY</sequence>
<protein>
    <submittedName>
        <fullName evidence="3">Uncharacterized protein</fullName>
    </submittedName>
</protein>
<feature type="region of interest" description="Disordered" evidence="1">
    <location>
        <begin position="1"/>
        <end position="29"/>
    </location>
</feature>
<proteinExistence type="predicted"/>
<feature type="transmembrane region" description="Helical" evidence="2">
    <location>
        <begin position="125"/>
        <end position="147"/>
    </location>
</feature>
<keyword evidence="2" id="KW-0812">Transmembrane</keyword>
<evidence type="ECO:0000256" key="1">
    <source>
        <dbReference type="SAM" id="MobiDB-lite"/>
    </source>
</evidence>
<evidence type="ECO:0000256" key="2">
    <source>
        <dbReference type="SAM" id="Phobius"/>
    </source>
</evidence>
<reference evidence="3 4" key="1">
    <citation type="journal article" date="2018" name="Biotechnol. Biofuels">
        <title>Integrative visual omics of the white-rot fungus Polyporus brumalis exposes the biotechnological potential of its oxidative enzymes for delignifying raw plant biomass.</title>
        <authorList>
            <person name="Miyauchi S."/>
            <person name="Rancon A."/>
            <person name="Drula E."/>
            <person name="Hage H."/>
            <person name="Chaduli D."/>
            <person name="Favel A."/>
            <person name="Grisel S."/>
            <person name="Henrissat B."/>
            <person name="Herpoel-Gimbert I."/>
            <person name="Ruiz-Duenas F.J."/>
            <person name="Chevret D."/>
            <person name="Hainaut M."/>
            <person name="Lin J."/>
            <person name="Wang M."/>
            <person name="Pangilinan J."/>
            <person name="Lipzen A."/>
            <person name="Lesage-Meessen L."/>
            <person name="Navarro D."/>
            <person name="Riley R."/>
            <person name="Grigoriev I.V."/>
            <person name="Zhou S."/>
            <person name="Raouche S."/>
            <person name="Rosso M.N."/>
        </authorList>
    </citation>
    <scope>NUCLEOTIDE SEQUENCE [LARGE SCALE GENOMIC DNA]</scope>
    <source>
        <strain evidence="3 4">BRFM 1820</strain>
    </source>
</reference>
<evidence type="ECO:0000313" key="4">
    <source>
        <dbReference type="Proteomes" id="UP000256964"/>
    </source>
</evidence>
<dbReference type="OrthoDB" id="2764038at2759"/>
<dbReference type="AlphaFoldDB" id="A0A371CTD6"/>
<keyword evidence="4" id="KW-1185">Reference proteome</keyword>
<evidence type="ECO:0000313" key="3">
    <source>
        <dbReference type="EMBL" id="RDX43545.1"/>
    </source>
</evidence>
<feature type="transmembrane region" description="Helical" evidence="2">
    <location>
        <begin position="159"/>
        <end position="184"/>
    </location>
</feature>
<keyword evidence="2" id="KW-0472">Membrane</keyword>
<accession>A0A371CTD6</accession>
<feature type="transmembrane region" description="Helical" evidence="2">
    <location>
        <begin position="99"/>
        <end position="119"/>
    </location>
</feature>
<organism evidence="3 4">
    <name type="scientific">Lentinus brumalis</name>
    <dbReference type="NCBI Taxonomy" id="2498619"/>
    <lineage>
        <taxon>Eukaryota</taxon>
        <taxon>Fungi</taxon>
        <taxon>Dikarya</taxon>
        <taxon>Basidiomycota</taxon>
        <taxon>Agaricomycotina</taxon>
        <taxon>Agaricomycetes</taxon>
        <taxon>Polyporales</taxon>
        <taxon>Polyporaceae</taxon>
        <taxon>Lentinus</taxon>
    </lineage>
</organism>
<dbReference type="Proteomes" id="UP000256964">
    <property type="component" value="Unassembled WGS sequence"/>
</dbReference>
<name>A0A371CTD6_9APHY</name>
<dbReference type="EMBL" id="KZ857463">
    <property type="protein sequence ID" value="RDX43545.1"/>
    <property type="molecule type" value="Genomic_DNA"/>
</dbReference>
<feature type="transmembrane region" description="Helical" evidence="2">
    <location>
        <begin position="65"/>
        <end position="87"/>
    </location>
</feature>
<feature type="compositionally biased region" description="Pro residues" evidence="1">
    <location>
        <begin position="9"/>
        <end position="23"/>
    </location>
</feature>